<feature type="chain" id="PRO_5046513697" evidence="1">
    <location>
        <begin position="19"/>
        <end position="115"/>
    </location>
</feature>
<dbReference type="Pfam" id="PF07883">
    <property type="entry name" value="Cupin_2"/>
    <property type="match status" value="1"/>
</dbReference>
<evidence type="ECO:0000313" key="3">
    <source>
        <dbReference type="EMBL" id="MDD1784254.1"/>
    </source>
</evidence>
<keyword evidence="4" id="KW-1185">Reference proteome</keyword>
<keyword evidence="1" id="KW-0732">Signal</keyword>
<evidence type="ECO:0000256" key="1">
    <source>
        <dbReference type="SAM" id="SignalP"/>
    </source>
</evidence>
<dbReference type="InterPro" id="IPR014710">
    <property type="entry name" value="RmlC-like_jellyroll"/>
</dbReference>
<sequence>MRLLLILAAMLGTTSLSASENLGSTDPLLDNEAVQAVRHTYPPGSESGMHSHDYPFRVVYVLEGGTAEIVPQDSTKATRTITFKEGMTMYVPAATHNVRNVGETQIRLLEIELKP</sequence>
<protein>
    <submittedName>
        <fullName evidence="3">Cupin domain-containing protein</fullName>
    </submittedName>
</protein>
<feature type="signal peptide" evidence="1">
    <location>
        <begin position="1"/>
        <end position="18"/>
    </location>
</feature>
<dbReference type="EMBL" id="JAJUBB010000033">
    <property type="protein sequence ID" value="MDD1784254.1"/>
    <property type="molecule type" value="Genomic_DNA"/>
</dbReference>
<accession>A0ABT5QTE6</accession>
<reference evidence="3" key="1">
    <citation type="submission" date="2021-12" db="EMBL/GenBank/DDBJ databases">
        <title>Enterovibrio ZSDZ35 sp. nov. and Enterovibrio ZSDZ42 sp. nov., isolated from coastal seawater in Qingdao.</title>
        <authorList>
            <person name="Zhang P."/>
        </authorList>
    </citation>
    <scope>NUCLEOTIDE SEQUENCE</scope>
    <source>
        <strain evidence="3">ZSDZ35</strain>
    </source>
</reference>
<dbReference type="InterPro" id="IPR011051">
    <property type="entry name" value="RmlC_Cupin_sf"/>
</dbReference>
<gene>
    <name evidence="3" type="ORF">LRP49_24055</name>
</gene>
<organism evidence="3 4">
    <name type="scientific">Enterovibrio qingdaonensis</name>
    <dbReference type="NCBI Taxonomy" id="2899818"/>
    <lineage>
        <taxon>Bacteria</taxon>
        <taxon>Pseudomonadati</taxon>
        <taxon>Pseudomonadota</taxon>
        <taxon>Gammaproteobacteria</taxon>
        <taxon>Vibrionales</taxon>
        <taxon>Vibrionaceae</taxon>
        <taxon>Enterovibrio</taxon>
    </lineage>
</organism>
<name>A0ABT5QTE6_9GAMM</name>
<comment type="caution">
    <text evidence="3">The sequence shown here is derived from an EMBL/GenBank/DDBJ whole genome shotgun (WGS) entry which is preliminary data.</text>
</comment>
<dbReference type="RefSeq" id="WP_274146072.1">
    <property type="nucleotide sequence ID" value="NZ_JAJUBB010000033.1"/>
</dbReference>
<dbReference type="InterPro" id="IPR013096">
    <property type="entry name" value="Cupin_2"/>
</dbReference>
<feature type="domain" description="Cupin type-2" evidence="2">
    <location>
        <begin position="39"/>
        <end position="111"/>
    </location>
</feature>
<proteinExistence type="predicted"/>
<evidence type="ECO:0000313" key="4">
    <source>
        <dbReference type="Proteomes" id="UP001149821"/>
    </source>
</evidence>
<evidence type="ECO:0000259" key="2">
    <source>
        <dbReference type="Pfam" id="PF07883"/>
    </source>
</evidence>
<dbReference type="Proteomes" id="UP001149821">
    <property type="component" value="Unassembled WGS sequence"/>
</dbReference>
<dbReference type="SUPFAM" id="SSF51182">
    <property type="entry name" value="RmlC-like cupins"/>
    <property type="match status" value="1"/>
</dbReference>
<dbReference type="Gene3D" id="2.60.120.10">
    <property type="entry name" value="Jelly Rolls"/>
    <property type="match status" value="1"/>
</dbReference>